<evidence type="ECO:0000313" key="3">
    <source>
        <dbReference type="Proteomes" id="UP000275461"/>
    </source>
</evidence>
<protein>
    <submittedName>
        <fullName evidence="2">Uncharacterized protein DUF3301</fullName>
    </submittedName>
</protein>
<comment type="caution">
    <text evidence="2">The sequence shown here is derived from an EMBL/GenBank/DDBJ whole genome shotgun (WGS) entry which is preliminary data.</text>
</comment>
<dbReference type="RefSeq" id="WP_121441476.1">
    <property type="nucleotide sequence ID" value="NZ_RCDA01000001.1"/>
</dbReference>
<accession>A0A498C5E7</accession>
<dbReference type="EMBL" id="RCDA01000001">
    <property type="protein sequence ID" value="RLK51035.1"/>
    <property type="molecule type" value="Genomic_DNA"/>
</dbReference>
<dbReference type="Proteomes" id="UP000275461">
    <property type="component" value="Unassembled WGS sequence"/>
</dbReference>
<dbReference type="Pfam" id="PF11743">
    <property type="entry name" value="DUF3301"/>
    <property type="match status" value="1"/>
</dbReference>
<sequence>METALVTLIIVVALGLYWSDALRARSQAVRAARRACRALNVQLLDVTVALARIRPARGPSGRLTWRREYRFEFSVDGADRRPGYVQLLGPRCRGVQLEMPEGRTLMGPDNRVQSPEELGQG</sequence>
<organism evidence="2 3">
    <name type="scientific">Alkalispirillum mobile</name>
    <dbReference type="NCBI Taxonomy" id="85925"/>
    <lineage>
        <taxon>Bacteria</taxon>
        <taxon>Pseudomonadati</taxon>
        <taxon>Pseudomonadota</taxon>
        <taxon>Gammaproteobacteria</taxon>
        <taxon>Chromatiales</taxon>
        <taxon>Ectothiorhodospiraceae</taxon>
        <taxon>Alkalispirillum</taxon>
    </lineage>
</organism>
<dbReference type="InterPro" id="IPR021732">
    <property type="entry name" value="DUF3301"/>
</dbReference>
<keyword evidence="3" id="KW-1185">Reference proteome</keyword>
<name>A0A498C5E7_9GAMM</name>
<dbReference type="AlphaFoldDB" id="A0A498C5E7"/>
<dbReference type="OrthoDB" id="5959530at2"/>
<evidence type="ECO:0000256" key="1">
    <source>
        <dbReference type="SAM" id="MobiDB-lite"/>
    </source>
</evidence>
<evidence type="ECO:0000313" key="2">
    <source>
        <dbReference type="EMBL" id="RLK51035.1"/>
    </source>
</evidence>
<feature type="region of interest" description="Disordered" evidence="1">
    <location>
        <begin position="101"/>
        <end position="121"/>
    </location>
</feature>
<gene>
    <name evidence="2" type="ORF">DFR31_0949</name>
</gene>
<proteinExistence type="predicted"/>
<reference evidence="2 3" key="1">
    <citation type="submission" date="2018-10" db="EMBL/GenBank/DDBJ databases">
        <title>Genomic Encyclopedia of Type Strains, Phase IV (KMG-IV): sequencing the most valuable type-strain genomes for metagenomic binning, comparative biology and taxonomic classification.</title>
        <authorList>
            <person name="Goeker M."/>
        </authorList>
    </citation>
    <scope>NUCLEOTIDE SEQUENCE [LARGE SCALE GENOMIC DNA]</scope>
    <source>
        <strain evidence="2 3">DSM 12769</strain>
    </source>
</reference>